<dbReference type="EMBL" id="LR881468">
    <property type="protein sequence ID" value="CAD5322183.1"/>
    <property type="molecule type" value="Genomic_DNA"/>
</dbReference>
<name>A0A7G2EG56_ARATH</name>
<gene>
    <name evidence="1" type="ORF">AT9943_LOCUS10209</name>
</gene>
<sequence>MNSLMTKMKINGAALSASSSRIRGFMWSESFGHEMACLCLKKYNEEKRIENGFDVEFVEVVRGIFSAGSRSKSFITFMAREKPDGPPVEYQAKVWCTVVRNQNYPILCRRALTTKPPSQN</sequence>
<dbReference type="InterPro" id="IPR006525">
    <property type="entry name" value="Cystatin-related_pln"/>
</dbReference>
<dbReference type="PANTHER" id="PTHR31228">
    <property type="entry name" value="CYSTATIN/MONELLIN SUPERFAMILY PROTEIN"/>
    <property type="match status" value="1"/>
</dbReference>
<evidence type="ECO:0000313" key="2">
    <source>
        <dbReference type="Proteomes" id="UP000516314"/>
    </source>
</evidence>
<dbReference type="NCBIfam" id="TIGR01638">
    <property type="entry name" value="Atha_cystat_rel"/>
    <property type="match status" value="1"/>
</dbReference>
<dbReference type="Proteomes" id="UP000516314">
    <property type="component" value="Chromosome 3"/>
</dbReference>
<organism evidence="1 2">
    <name type="scientific">Arabidopsis thaliana</name>
    <name type="common">Mouse-ear cress</name>
    <dbReference type="NCBI Taxonomy" id="3702"/>
    <lineage>
        <taxon>Eukaryota</taxon>
        <taxon>Viridiplantae</taxon>
        <taxon>Streptophyta</taxon>
        <taxon>Embryophyta</taxon>
        <taxon>Tracheophyta</taxon>
        <taxon>Spermatophyta</taxon>
        <taxon>Magnoliopsida</taxon>
        <taxon>eudicotyledons</taxon>
        <taxon>Gunneridae</taxon>
        <taxon>Pentapetalae</taxon>
        <taxon>rosids</taxon>
        <taxon>malvids</taxon>
        <taxon>Brassicales</taxon>
        <taxon>Brassicaceae</taxon>
        <taxon>Camelineae</taxon>
        <taxon>Arabidopsis</taxon>
    </lineage>
</organism>
<dbReference type="PANTHER" id="PTHR31228:SF24">
    <property type="entry name" value="CYSTATIN_MONELLIN SUPERFAMILY PROTEIN"/>
    <property type="match status" value="1"/>
</dbReference>
<reference evidence="1 2" key="1">
    <citation type="submission" date="2020-09" db="EMBL/GenBank/DDBJ databases">
        <authorList>
            <person name="Ashkenazy H."/>
        </authorList>
    </citation>
    <scope>NUCLEOTIDE SEQUENCE [LARGE SCALE GENOMIC DNA]</scope>
    <source>
        <strain evidence="2">cv. Cdm-0</strain>
    </source>
</reference>
<proteinExistence type="predicted"/>
<accession>A0A7G2EG56</accession>
<protein>
    <submittedName>
        <fullName evidence="1">(thale cress) hypothetical protein</fullName>
    </submittedName>
</protein>
<evidence type="ECO:0000313" key="1">
    <source>
        <dbReference type="EMBL" id="CAD5322183.1"/>
    </source>
</evidence>
<dbReference type="AlphaFoldDB" id="A0A7G2EG56"/>